<keyword evidence="2" id="KW-1185">Reference proteome</keyword>
<evidence type="ECO:0000313" key="2">
    <source>
        <dbReference type="Proteomes" id="UP000016927"/>
    </source>
</evidence>
<dbReference type="Proteomes" id="UP000016927">
    <property type="component" value="Unassembled WGS sequence"/>
</dbReference>
<organism evidence="1 2">
    <name type="scientific">Nosema bombycis (strain CQ1 / CVCC 102059)</name>
    <name type="common">Microsporidian parasite</name>
    <name type="synonym">Pebrine of silkworm</name>
    <dbReference type="NCBI Taxonomy" id="578461"/>
    <lineage>
        <taxon>Eukaryota</taxon>
        <taxon>Fungi</taxon>
        <taxon>Fungi incertae sedis</taxon>
        <taxon>Microsporidia</taxon>
        <taxon>Nosematidae</taxon>
        <taxon>Nosema</taxon>
    </lineage>
</organism>
<name>R0KKT7_NOSB1</name>
<evidence type="ECO:0000313" key="1">
    <source>
        <dbReference type="EMBL" id="EOB11231.1"/>
    </source>
</evidence>
<dbReference type="EMBL" id="KB910280">
    <property type="protein sequence ID" value="EOB11231.1"/>
    <property type="molecule type" value="Genomic_DNA"/>
</dbReference>
<proteinExistence type="predicted"/>
<dbReference type="AlphaFoldDB" id="R0KKT7"/>
<accession>R0KKT7</accession>
<sequence>MLITPLFSRLSTPFPIYRLTNPPPLYSLITPPPPPLIFNMPSDDFETKKDFCYSDIINEEIEKKLKRGEIQKTFMNYITNYEEELDLKIIPESSQEEQKRRKKSTFISCVDKFVLEDEEIIKDLNSISKDPSSNIRVLDGVLYVRNHRIVRGDKVILKGRNGDIIGSVSLIDEDDIVVKSKENKRIRIALDELRKHNYSINKYNKK</sequence>
<dbReference type="OMA" id="PASEQWW"/>
<dbReference type="HOGENOM" id="CLU_1332275_0_0_1"/>
<dbReference type="VEuPathDB" id="MicrosporidiaDB:NBO_1373g0002"/>
<protein>
    <submittedName>
        <fullName evidence="1">Uncharacterized protein</fullName>
    </submittedName>
</protein>
<dbReference type="OrthoDB" id="2194038at2759"/>
<reference evidence="1 2" key="1">
    <citation type="journal article" date="2013" name="BMC Genomics">
        <title>Comparative genomics of parasitic silkworm microsporidia reveal an association between genome expansion and host adaptation.</title>
        <authorList>
            <person name="Pan G."/>
            <person name="Xu J."/>
            <person name="Li T."/>
            <person name="Xia Q."/>
            <person name="Liu S.L."/>
            <person name="Zhang G."/>
            <person name="Li S."/>
            <person name="Li C."/>
            <person name="Liu H."/>
            <person name="Yang L."/>
            <person name="Liu T."/>
            <person name="Zhang X."/>
            <person name="Wu Z."/>
            <person name="Fan W."/>
            <person name="Dang X."/>
            <person name="Xiang H."/>
            <person name="Tao M."/>
            <person name="Li Y."/>
            <person name="Hu J."/>
            <person name="Li Z."/>
            <person name="Lin L."/>
            <person name="Luo J."/>
            <person name="Geng L."/>
            <person name="Wang L."/>
            <person name="Long M."/>
            <person name="Wan Y."/>
            <person name="He N."/>
            <person name="Zhang Z."/>
            <person name="Lu C."/>
            <person name="Keeling P.J."/>
            <person name="Wang J."/>
            <person name="Xiang Z."/>
            <person name="Zhou Z."/>
        </authorList>
    </citation>
    <scope>NUCLEOTIDE SEQUENCE [LARGE SCALE GENOMIC DNA]</scope>
    <source>
        <strain evidence="2">CQ1 / CVCC 102059</strain>
    </source>
</reference>
<gene>
    <name evidence="1" type="ORF">NBO_1373g0002</name>
</gene>